<reference evidence="1" key="1">
    <citation type="submission" date="2018-02" db="EMBL/GenBank/DDBJ databases">
        <title>Rhizophora mucronata_Transcriptome.</title>
        <authorList>
            <person name="Meera S.P."/>
            <person name="Sreeshan A."/>
            <person name="Augustine A."/>
        </authorList>
    </citation>
    <scope>NUCLEOTIDE SEQUENCE</scope>
    <source>
        <tissue evidence="1">Leaf</tissue>
    </source>
</reference>
<evidence type="ECO:0000313" key="1">
    <source>
        <dbReference type="EMBL" id="MBX02539.1"/>
    </source>
</evidence>
<name>A0A2P2K9Y5_RHIMU</name>
<dbReference type="AlphaFoldDB" id="A0A2P2K9Y5"/>
<sequence>MVEYLEVSLWVNVAFFFFSRFLNCRASVRGRPASLGSTVPDMGLVCGSKLRKWKLVNTANSSVSSVGSLL</sequence>
<keyword evidence="1" id="KW-0687">Ribonucleoprotein</keyword>
<keyword evidence="1" id="KW-0689">Ribosomal protein</keyword>
<dbReference type="GO" id="GO:0005840">
    <property type="term" value="C:ribosome"/>
    <property type="evidence" value="ECO:0007669"/>
    <property type="project" value="UniProtKB-KW"/>
</dbReference>
<dbReference type="EMBL" id="GGEC01022055">
    <property type="protein sequence ID" value="MBX02539.1"/>
    <property type="molecule type" value="Transcribed_RNA"/>
</dbReference>
<organism evidence="1">
    <name type="scientific">Rhizophora mucronata</name>
    <name type="common">Asiatic mangrove</name>
    <dbReference type="NCBI Taxonomy" id="61149"/>
    <lineage>
        <taxon>Eukaryota</taxon>
        <taxon>Viridiplantae</taxon>
        <taxon>Streptophyta</taxon>
        <taxon>Embryophyta</taxon>
        <taxon>Tracheophyta</taxon>
        <taxon>Spermatophyta</taxon>
        <taxon>Magnoliopsida</taxon>
        <taxon>eudicotyledons</taxon>
        <taxon>Gunneridae</taxon>
        <taxon>Pentapetalae</taxon>
        <taxon>rosids</taxon>
        <taxon>fabids</taxon>
        <taxon>Malpighiales</taxon>
        <taxon>Rhizophoraceae</taxon>
        <taxon>Rhizophora</taxon>
    </lineage>
</organism>
<protein>
    <submittedName>
        <fullName evidence="1">60S ribosomal protein L37a isoform X1</fullName>
    </submittedName>
</protein>
<proteinExistence type="predicted"/>
<accession>A0A2P2K9Y5</accession>